<gene>
    <name evidence="1" type="ORF">CC86DRAFT_370797</name>
</gene>
<proteinExistence type="predicted"/>
<sequence>MSSFPAPLVFETLKSDITRDMEIWSSLAARQPKSHSANVDGSWIDLPVLDI</sequence>
<accession>A0A6A6ZY31</accession>
<reference evidence="1" key="1">
    <citation type="journal article" date="2020" name="Stud. Mycol.">
        <title>101 Dothideomycetes genomes: a test case for predicting lifestyles and emergence of pathogens.</title>
        <authorList>
            <person name="Haridas S."/>
            <person name="Albert R."/>
            <person name="Binder M."/>
            <person name="Bloem J."/>
            <person name="Labutti K."/>
            <person name="Salamov A."/>
            <person name="Andreopoulos B."/>
            <person name="Baker S."/>
            <person name="Barry K."/>
            <person name="Bills G."/>
            <person name="Bluhm B."/>
            <person name="Cannon C."/>
            <person name="Castanera R."/>
            <person name="Culley D."/>
            <person name="Daum C."/>
            <person name="Ezra D."/>
            <person name="Gonzalez J."/>
            <person name="Henrissat B."/>
            <person name="Kuo A."/>
            <person name="Liang C."/>
            <person name="Lipzen A."/>
            <person name="Lutzoni F."/>
            <person name="Magnuson J."/>
            <person name="Mondo S."/>
            <person name="Nolan M."/>
            <person name="Ohm R."/>
            <person name="Pangilinan J."/>
            <person name="Park H.-J."/>
            <person name="Ramirez L."/>
            <person name="Alfaro M."/>
            <person name="Sun H."/>
            <person name="Tritt A."/>
            <person name="Yoshinaga Y."/>
            <person name="Zwiers L.-H."/>
            <person name="Turgeon B."/>
            <person name="Goodwin S."/>
            <person name="Spatafora J."/>
            <person name="Crous P."/>
            <person name="Grigoriev I."/>
        </authorList>
    </citation>
    <scope>NUCLEOTIDE SEQUENCE</scope>
    <source>
        <strain evidence="1">CBS 113818</strain>
    </source>
</reference>
<dbReference type="Proteomes" id="UP000799424">
    <property type="component" value="Unassembled WGS sequence"/>
</dbReference>
<dbReference type="EMBL" id="MU006227">
    <property type="protein sequence ID" value="KAF2825962.1"/>
    <property type="molecule type" value="Genomic_DNA"/>
</dbReference>
<evidence type="ECO:0000313" key="2">
    <source>
        <dbReference type="Proteomes" id="UP000799424"/>
    </source>
</evidence>
<keyword evidence="2" id="KW-1185">Reference proteome</keyword>
<organism evidence="1 2">
    <name type="scientific">Ophiobolus disseminans</name>
    <dbReference type="NCBI Taxonomy" id="1469910"/>
    <lineage>
        <taxon>Eukaryota</taxon>
        <taxon>Fungi</taxon>
        <taxon>Dikarya</taxon>
        <taxon>Ascomycota</taxon>
        <taxon>Pezizomycotina</taxon>
        <taxon>Dothideomycetes</taxon>
        <taxon>Pleosporomycetidae</taxon>
        <taxon>Pleosporales</taxon>
        <taxon>Pleosporineae</taxon>
        <taxon>Phaeosphaeriaceae</taxon>
        <taxon>Ophiobolus</taxon>
    </lineage>
</organism>
<name>A0A6A6ZY31_9PLEO</name>
<dbReference type="AlphaFoldDB" id="A0A6A6ZY31"/>
<protein>
    <submittedName>
        <fullName evidence="1">Uncharacterized protein</fullName>
    </submittedName>
</protein>
<evidence type="ECO:0000313" key="1">
    <source>
        <dbReference type="EMBL" id="KAF2825962.1"/>
    </source>
</evidence>